<feature type="domain" description="PBP" evidence="3">
    <location>
        <begin position="23"/>
        <end position="298"/>
    </location>
</feature>
<dbReference type="InterPro" id="IPR050811">
    <property type="entry name" value="Phosphate_ABC_transporter"/>
</dbReference>
<dbReference type="PANTHER" id="PTHR30570">
    <property type="entry name" value="PERIPLASMIC PHOSPHATE BINDING COMPONENT OF PHOSPHATE ABC TRANSPORTER"/>
    <property type="match status" value="1"/>
</dbReference>
<evidence type="ECO:0000259" key="3">
    <source>
        <dbReference type="Pfam" id="PF12849"/>
    </source>
</evidence>
<name>A0AAE3HLI6_9GAMM</name>
<keyword evidence="5" id="KW-1185">Reference proteome</keyword>
<proteinExistence type="predicted"/>
<dbReference type="PANTHER" id="PTHR30570:SF1">
    <property type="entry name" value="PHOSPHATE-BINDING PROTEIN PSTS"/>
    <property type="match status" value="1"/>
</dbReference>
<gene>
    <name evidence="4" type="ORF">J2T55_001997</name>
</gene>
<dbReference type="RefSeq" id="WP_259055968.1">
    <property type="nucleotide sequence ID" value="NZ_JANUCT010000014.1"/>
</dbReference>
<evidence type="ECO:0000256" key="1">
    <source>
        <dbReference type="ARBA" id="ARBA00022729"/>
    </source>
</evidence>
<evidence type="ECO:0000313" key="4">
    <source>
        <dbReference type="EMBL" id="MCS3903965.1"/>
    </source>
</evidence>
<protein>
    <submittedName>
        <fullName evidence="4">Phosphate transport system substrate-binding protein</fullName>
    </submittedName>
</protein>
<evidence type="ECO:0000256" key="2">
    <source>
        <dbReference type="SAM" id="SignalP"/>
    </source>
</evidence>
<dbReference type="SUPFAM" id="SSF53850">
    <property type="entry name" value="Periplasmic binding protein-like II"/>
    <property type="match status" value="1"/>
</dbReference>
<dbReference type="EMBL" id="JANUCT010000014">
    <property type="protein sequence ID" value="MCS3903965.1"/>
    <property type="molecule type" value="Genomic_DNA"/>
</dbReference>
<feature type="chain" id="PRO_5041898227" evidence="2">
    <location>
        <begin position="23"/>
        <end position="340"/>
    </location>
</feature>
<reference evidence="4" key="1">
    <citation type="submission" date="2022-08" db="EMBL/GenBank/DDBJ databases">
        <title>Genomic Encyclopedia of Type Strains, Phase III (KMG-III): the genomes of soil and plant-associated and newly described type strains.</title>
        <authorList>
            <person name="Whitman W."/>
        </authorList>
    </citation>
    <scope>NUCLEOTIDE SEQUENCE</scope>
    <source>
        <strain evidence="4">HMT 1</strain>
    </source>
</reference>
<dbReference type="AlphaFoldDB" id="A0AAE3HLI6"/>
<dbReference type="CDD" id="cd13654">
    <property type="entry name" value="PBP2_phosphate_like_2"/>
    <property type="match status" value="1"/>
</dbReference>
<dbReference type="Proteomes" id="UP001204445">
    <property type="component" value="Unassembled WGS sequence"/>
</dbReference>
<dbReference type="Gene3D" id="3.40.190.10">
    <property type="entry name" value="Periplasmic binding protein-like II"/>
    <property type="match status" value="2"/>
</dbReference>
<dbReference type="InterPro" id="IPR024370">
    <property type="entry name" value="PBP_domain"/>
</dbReference>
<dbReference type="Pfam" id="PF12849">
    <property type="entry name" value="PBP_like_2"/>
    <property type="match status" value="1"/>
</dbReference>
<feature type="signal peptide" evidence="2">
    <location>
        <begin position="1"/>
        <end position="22"/>
    </location>
</feature>
<organism evidence="4 5">
    <name type="scientific">Methylohalomonas lacus</name>
    <dbReference type="NCBI Taxonomy" id="398773"/>
    <lineage>
        <taxon>Bacteria</taxon>
        <taxon>Pseudomonadati</taxon>
        <taxon>Pseudomonadota</taxon>
        <taxon>Gammaproteobacteria</taxon>
        <taxon>Methylohalomonadales</taxon>
        <taxon>Methylohalomonadaceae</taxon>
        <taxon>Methylohalomonas</taxon>
    </lineage>
</organism>
<comment type="caution">
    <text evidence="4">The sequence shown here is derived from an EMBL/GenBank/DDBJ whole genome shotgun (WGS) entry which is preliminary data.</text>
</comment>
<sequence length="340" mass="37289">MKRTMIGLLVALPVAMVLNVNAAEARDTIRIVGSSTVYPFASYVTEEFGATTDYSTPVIESTGSGGGLKLFCAGDGMDTPDITNASRRIKPSELKTCMDNGVKNITEAIIGYDGIVVAHHIDNEPLALTREELFLAVAEKVPQNGELVPNPYKKWSDINSELPNKEIIILGPPATSGTRDAFEELVMEAASEDMEGYDGEAYTNVRQDGPWVDSGENDNLIVQRITRNRDALGVFGYSFLEENADKLQAATIDGVEPTPENISSGDYPVARSLFFYIKNSHADKVSGMDEYVEMFMSDKMIGQRGLLKRIGLINLPESMLEKVQKSVAEREKLKMSDLES</sequence>
<accession>A0AAE3HLI6</accession>
<evidence type="ECO:0000313" key="5">
    <source>
        <dbReference type="Proteomes" id="UP001204445"/>
    </source>
</evidence>
<keyword evidence="1 2" id="KW-0732">Signal</keyword>